<gene>
    <name evidence="2" type="ORF">FOZG_09905</name>
</gene>
<dbReference type="EMBL" id="JH717901">
    <property type="protein sequence ID" value="EWZ38202.1"/>
    <property type="molecule type" value="Genomic_DNA"/>
</dbReference>
<evidence type="ECO:0008006" key="3">
    <source>
        <dbReference type="Google" id="ProtNLM"/>
    </source>
</evidence>
<accession>W9K1B6</accession>
<reference evidence="2" key="1">
    <citation type="submission" date="2011-06" db="EMBL/GenBank/DDBJ databases">
        <title>The Genome Sequence of Fusarium oxysporum Fo47.</title>
        <authorList>
            <consortium name="The Broad Institute Genome Sequencing Platform"/>
            <person name="Ma L.-J."/>
            <person name="Gale L.R."/>
            <person name="Schwartz D.C."/>
            <person name="Zhou S."/>
            <person name="Corby-Kistler H."/>
            <person name="Young S.K."/>
            <person name="Zeng Q."/>
            <person name="Gargeya S."/>
            <person name="Fitzgerald M."/>
            <person name="Haas B."/>
            <person name="Abouelleil A."/>
            <person name="Alvarado L."/>
            <person name="Arachchi H.M."/>
            <person name="Berlin A."/>
            <person name="Brown A."/>
            <person name="Chapman S.B."/>
            <person name="Chen Z."/>
            <person name="Dunbar C."/>
            <person name="Freedman E."/>
            <person name="Gearin G."/>
            <person name="Gellesch M."/>
            <person name="Goldberg J."/>
            <person name="Griggs A."/>
            <person name="Gujja S."/>
            <person name="Heiman D."/>
            <person name="Howarth C."/>
            <person name="Larson L."/>
            <person name="Lui A."/>
            <person name="MacDonald P.J.P."/>
            <person name="Mehta T."/>
            <person name="Montmayeur A."/>
            <person name="Murphy C."/>
            <person name="Neiman D."/>
            <person name="Pearson M."/>
            <person name="Priest M."/>
            <person name="Roberts A."/>
            <person name="Saif S."/>
            <person name="Shea T."/>
            <person name="Shenoy N."/>
            <person name="Sisk P."/>
            <person name="Stolte C."/>
            <person name="Sykes S."/>
            <person name="Wortman J."/>
            <person name="Nusbaum C."/>
            <person name="Birren B."/>
        </authorList>
    </citation>
    <scope>NUCLEOTIDE SEQUENCE [LARGE SCALE GENOMIC DNA]</scope>
    <source>
        <strain evidence="2">Fo47</strain>
    </source>
</reference>
<dbReference type="Proteomes" id="UP000030766">
    <property type="component" value="Unassembled WGS sequence"/>
</dbReference>
<dbReference type="AlphaFoldDB" id="W9K1B6"/>
<name>W9K1B6_FUSOX</name>
<reference evidence="2" key="2">
    <citation type="submission" date="2012-06" db="EMBL/GenBank/DDBJ databases">
        <title>Annotation of the Genome Sequence of Fusarium oxysporum Fo47.</title>
        <authorList>
            <consortium name="The Broad Institute Genomics Platform"/>
            <person name="Ma L.-J."/>
            <person name="Corby-Kistler H."/>
            <person name="Broz K."/>
            <person name="Gale L.R."/>
            <person name="Jonkers W."/>
            <person name="O'Donnell K."/>
            <person name="Ploetz R."/>
            <person name="Steinberg C."/>
            <person name="Schwartz D.C."/>
            <person name="VanEtten H."/>
            <person name="Zhou S."/>
            <person name="Young S.K."/>
            <person name="Zeng Q."/>
            <person name="Gargeya S."/>
            <person name="Fitzgerald M."/>
            <person name="Abouelleil A."/>
            <person name="Alvarado L."/>
            <person name="Chapman S.B."/>
            <person name="Gainer-Dewar J."/>
            <person name="Goldberg J."/>
            <person name="Griggs A."/>
            <person name="Gujja S."/>
            <person name="Hansen M."/>
            <person name="Howarth C."/>
            <person name="Imamovic A."/>
            <person name="Ireland A."/>
            <person name="Larimer J."/>
            <person name="McCowan C."/>
            <person name="Murphy C."/>
            <person name="Pearson M."/>
            <person name="Poon T.W."/>
            <person name="Priest M."/>
            <person name="Roberts A."/>
            <person name="Saif S."/>
            <person name="Shea T."/>
            <person name="Sykes S."/>
            <person name="Wortman J."/>
            <person name="Nusbaum C."/>
            <person name="Birren B."/>
        </authorList>
    </citation>
    <scope>NUCLEOTIDE SEQUENCE</scope>
    <source>
        <strain evidence="2">Fo47</strain>
    </source>
</reference>
<dbReference type="VEuPathDB" id="FungiDB:FOZG_09905"/>
<protein>
    <recommendedName>
        <fullName evidence="3">Secreted protein</fullName>
    </recommendedName>
</protein>
<evidence type="ECO:0000256" key="1">
    <source>
        <dbReference type="SAM" id="SignalP"/>
    </source>
</evidence>
<organism evidence="2">
    <name type="scientific">Fusarium oxysporum Fo47</name>
    <dbReference type="NCBI Taxonomy" id="660027"/>
    <lineage>
        <taxon>Eukaryota</taxon>
        <taxon>Fungi</taxon>
        <taxon>Dikarya</taxon>
        <taxon>Ascomycota</taxon>
        <taxon>Pezizomycotina</taxon>
        <taxon>Sordariomycetes</taxon>
        <taxon>Hypocreomycetidae</taxon>
        <taxon>Hypocreales</taxon>
        <taxon>Nectriaceae</taxon>
        <taxon>Fusarium</taxon>
        <taxon>Fusarium oxysporum species complex</taxon>
    </lineage>
</organism>
<dbReference type="EMBL" id="JH717901">
    <property type="protein sequence ID" value="EWZ38201.1"/>
    <property type="molecule type" value="Genomic_DNA"/>
</dbReference>
<dbReference type="EMBL" id="JH717901">
    <property type="protein sequence ID" value="EWZ38204.1"/>
    <property type="molecule type" value="Genomic_DNA"/>
</dbReference>
<dbReference type="EMBL" id="JH717901">
    <property type="protein sequence ID" value="EWZ38203.1"/>
    <property type="molecule type" value="Genomic_DNA"/>
</dbReference>
<proteinExistence type="predicted"/>
<evidence type="ECO:0000313" key="2">
    <source>
        <dbReference type="EMBL" id="EWZ38202.1"/>
    </source>
</evidence>
<feature type="signal peptide" evidence="1">
    <location>
        <begin position="1"/>
        <end position="25"/>
    </location>
</feature>
<keyword evidence="1" id="KW-0732">Signal</keyword>
<feature type="chain" id="PRO_5007737812" description="Secreted protein" evidence="1">
    <location>
        <begin position="26"/>
        <end position="220"/>
    </location>
</feature>
<sequence length="220" mass="24678">MTRAPPPGPAFALVLFCLALPCGRHLESGETRECQLGYPLRSEFSTVMDSKQSRSTVQDRSRQITGWMCCYPKLLHVWGGCNARSALIYRTRLHGQTCISLPAEPPNQSTLLNGVTPSLSDQPPRRIFKPGSLQCIMCITRHMQMRRGSSKIKPRTPNLSVRHCVLSSVIGLLIMQRLRSPPSQQQKGGHPVRSIASHMERRQMRNHQMGSFFTLVEDSA</sequence>
<dbReference type="HOGENOM" id="CLU_1277667_0_0_1"/>